<evidence type="ECO:0000313" key="2">
    <source>
        <dbReference type="Proteomes" id="UP001060085"/>
    </source>
</evidence>
<sequence length="188" mass="21643">MTPNKHWFSDFKPLNHGKVYMRNNHVCDVKGIGNIFIKMHDGVTRKLTEVRYVPNLHQNLFSLGYLDSLGLSYKSKTGILRVCKGNLVMIKGFKKERIYILIGKIVCDSTALISKTIPEKTMLWHWRIGHIILYTFTVASYVEEKEPLPIMPFFVCHRRLDAVHDLSPLLGTISDLNLSYGSKYLDES</sequence>
<gene>
    <name evidence="1" type="ORF">M9H77_21456</name>
</gene>
<name>A0ACC0AQB2_CATRO</name>
<evidence type="ECO:0000313" key="1">
    <source>
        <dbReference type="EMBL" id="KAI5662133.1"/>
    </source>
</evidence>
<dbReference type="Proteomes" id="UP001060085">
    <property type="component" value="Linkage Group LG05"/>
</dbReference>
<dbReference type="EMBL" id="CM044705">
    <property type="protein sequence ID" value="KAI5662133.1"/>
    <property type="molecule type" value="Genomic_DNA"/>
</dbReference>
<protein>
    <submittedName>
        <fullName evidence="1">Uncharacterized protein</fullName>
    </submittedName>
</protein>
<reference evidence="2" key="1">
    <citation type="journal article" date="2023" name="Nat. Plants">
        <title>Single-cell RNA sequencing provides a high-resolution roadmap for understanding the multicellular compartmentation of specialized metabolism.</title>
        <authorList>
            <person name="Sun S."/>
            <person name="Shen X."/>
            <person name="Li Y."/>
            <person name="Li Y."/>
            <person name="Wang S."/>
            <person name="Li R."/>
            <person name="Zhang H."/>
            <person name="Shen G."/>
            <person name="Guo B."/>
            <person name="Wei J."/>
            <person name="Xu J."/>
            <person name="St-Pierre B."/>
            <person name="Chen S."/>
            <person name="Sun C."/>
        </authorList>
    </citation>
    <scope>NUCLEOTIDE SEQUENCE [LARGE SCALE GENOMIC DNA]</scope>
</reference>
<organism evidence="1 2">
    <name type="scientific">Catharanthus roseus</name>
    <name type="common">Madagascar periwinkle</name>
    <name type="synonym">Vinca rosea</name>
    <dbReference type="NCBI Taxonomy" id="4058"/>
    <lineage>
        <taxon>Eukaryota</taxon>
        <taxon>Viridiplantae</taxon>
        <taxon>Streptophyta</taxon>
        <taxon>Embryophyta</taxon>
        <taxon>Tracheophyta</taxon>
        <taxon>Spermatophyta</taxon>
        <taxon>Magnoliopsida</taxon>
        <taxon>eudicotyledons</taxon>
        <taxon>Gunneridae</taxon>
        <taxon>Pentapetalae</taxon>
        <taxon>asterids</taxon>
        <taxon>lamiids</taxon>
        <taxon>Gentianales</taxon>
        <taxon>Apocynaceae</taxon>
        <taxon>Rauvolfioideae</taxon>
        <taxon>Vinceae</taxon>
        <taxon>Catharanthinae</taxon>
        <taxon>Catharanthus</taxon>
    </lineage>
</organism>
<keyword evidence="2" id="KW-1185">Reference proteome</keyword>
<accession>A0ACC0AQB2</accession>
<comment type="caution">
    <text evidence="1">The sequence shown here is derived from an EMBL/GenBank/DDBJ whole genome shotgun (WGS) entry which is preliminary data.</text>
</comment>
<proteinExistence type="predicted"/>